<reference evidence="2" key="1">
    <citation type="submission" date="2006-05" db="EMBL/GenBank/DDBJ databases">
        <title>Complete sequence of chromosome 1 of Burkholderia cenocepacia AU 1054.</title>
        <authorList>
            <consortium name="US DOE Joint Genome Institute"/>
            <person name="Copeland A."/>
            <person name="Lucas S."/>
            <person name="Lapidus A."/>
            <person name="Barry K."/>
            <person name="Detter J.C."/>
            <person name="Glavina del Rio T."/>
            <person name="Hammon N."/>
            <person name="Israni S."/>
            <person name="Dalin E."/>
            <person name="Tice H."/>
            <person name="Pitluck S."/>
            <person name="Chain P."/>
            <person name="Malfatti S."/>
            <person name="Shin M."/>
            <person name="Vergez L."/>
            <person name="Schmutz J."/>
            <person name="Larimer F."/>
            <person name="Land M."/>
            <person name="Hauser L."/>
            <person name="Kyrpides N."/>
            <person name="Lykidis A."/>
            <person name="LiPuma J.J."/>
            <person name="Konstantinidis K."/>
            <person name="Tiedje J.M."/>
            <person name="Richardson P."/>
        </authorList>
    </citation>
    <scope>NUCLEOTIDE SEQUENCE [LARGE SCALE GENOMIC DNA]</scope>
    <source>
        <strain evidence="2">AU 1054</strain>
    </source>
</reference>
<dbReference type="AlphaFoldDB" id="A0A0H2XNB6"/>
<name>A0A0H2XNB6_BURO1</name>
<organism evidence="2">
    <name type="scientific">Burkholderia orbicola (strain AU 1054)</name>
    <dbReference type="NCBI Taxonomy" id="331271"/>
    <lineage>
        <taxon>Bacteria</taxon>
        <taxon>Pseudomonadati</taxon>
        <taxon>Pseudomonadota</taxon>
        <taxon>Betaproteobacteria</taxon>
        <taxon>Burkholderiales</taxon>
        <taxon>Burkholderiaceae</taxon>
        <taxon>Burkholderia</taxon>
        <taxon>Burkholderia cepacia complex</taxon>
        <taxon>Burkholderia orbicola</taxon>
    </lineage>
</organism>
<proteinExistence type="predicted"/>
<gene>
    <name evidence="2" type="ordered locus">Bcen_0502</name>
</gene>
<protein>
    <submittedName>
        <fullName evidence="2">Uncharacterized protein</fullName>
    </submittedName>
</protein>
<accession>A0A0H2XNB6</accession>
<dbReference type="HOGENOM" id="CLU_1999593_0_0_4"/>
<evidence type="ECO:0000313" key="2">
    <source>
        <dbReference type="EMBL" id="ABF75414.1"/>
    </source>
</evidence>
<dbReference type="EMBL" id="CP000378">
    <property type="protein sequence ID" value="ABF75414.1"/>
    <property type="molecule type" value="Genomic_DNA"/>
</dbReference>
<feature type="region of interest" description="Disordered" evidence="1">
    <location>
        <begin position="87"/>
        <end position="106"/>
    </location>
</feature>
<sequence length="124" mass="13425">MRPTRIGAQAGASFVGRMARRAATHAGVKGLQQMLHRNKAAGEVWARRVFCWLILRSITVAATQCYAAQNRMAAHRKENETIRPMTAACSPSGSQRPHTDAATAHQSMRVAADGVCRLSIRAGV</sequence>
<evidence type="ECO:0000256" key="1">
    <source>
        <dbReference type="SAM" id="MobiDB-lite"/>
    </source>
</evidence>